<dbReference type="Pfam" id="PF00698">
    <property type="entry name" value="Acyl_transf_1"/>
    <property type="match status" value="1"/>
</dbReference>
<keyword evidence="2" id="KW-0597">Phosphoprotein</keyword>
<dbReference type="PROSITE" id="PS50075">
    <property type="entry name" value="CARRIER"/>
    <property type="match status" value="1"/>
</dbReference>
<dbReference type="PANTHER" id="PTHR43775">
    <property type="entry name" value="FATTY ACID SYNTHASE"/>
    <property type="match status" value="1"/>
</dbReference>
<evidence type="ECO:0000256" key="3">
    <source>
        <dbReference type="ARBA" id="ARBA00022679"/>
    </source>
</evidence>
<evidence type="ECO:0000256" key="2">
    <source>
        <dbReference type="ARBA" id="ARBA00022553"/>
    </source>
</evidence>
<dbReference type="SUPFAM" id="SSF53901">
    <property type="entry name" value="Thiolase-like"/>
    <property type="match status" value="1"/>
</dbReference>
<keyword evidence="3" id="KW-0808">Transferase</keyword>
<feature type="region of interest" description="Disordered" evidence="5">
    <location>
        <begin position="884"/>
        <end position="922"/>
    </location>
</feature>
<dbReference type="EMBL" id="JBHSRF010000091">
    <property type="protein sequence ID" value="MFC6086542.1"/>
    <property type="molecule type" value="Genomic_DNA"/>
</dbReference>
<evidence type="ECO:0000313" key="9">
    <source>
        <dbReference type="Proteomes" id="UP001596137"/>
    </source>
</evidence>
<dbReference type="PANTHER" id="PTHR43775:SF51">
    <property type="entry name" value="INACTIVE PHENOLPHTHIOCEROL SYNTHESIS POLYKETIDE SYNTHASE TYPE I PKS1-RELATED"/>
    <property type="match status" value="1"/>
</dbReference>
<keyword evidence="9" id="KW-1185">Reference proteome</keyword>
<dbReference type="Gene3D" id="3.40.366.10">
    <property type="entry name" value="Malonyl-Coenzyme A Acyl Carrier Protein, domain 2"/>
    <property type="match status" value="1"/>
</dbReference>
<dbReference type="SMART" id="SM00823">
    <property type="entry name" value="PKS_PP"/>
    <property type="match status" value="1"/>
</dbReference>
<dbReference type="Pfam" id="PF22621">
    <property type="entry name" value="CurL-like_PKS_C"/>
    <property type="match status" value="1"/>
</dbReference>
<name>A0ABW1NVQ2_9ACTN</name>
<dbReference type="InterPro" id="IPR016036">
    <property type="entry name" value="Malonyl_transacylase_ACP-bd"/>
</dbReference>
<evidence type="ECO:0000256" key="4">
    <source>
        <dbReference type="ARBA" id="ARBA00023315"/>
    </source>
</evidence>
<dbReference type="InterPro" id="IPR014030">
    <property type="entry name" value="Ketoacyl_synth_N"/>
</dbReference>
<comment type="caution">
    <text evidence="8">The sequence shown here is derived from an EMBL/GenBank/DDBJ whole genome shotgun (WGS) entry which is preliminary data.</text>
</comment>
<dbReference type="InterPro" id="IPR036736">
    <property type="entry name" value="ACP-like_sf"/>
</dbReference>
<dbReference type="Pfam" id="PF02801">
    <property type="entry name" value="Ketoacyl-synt_C"/>
    <property type="match status" value="1"/>
</dbReference>
<dbReference type="SMART" id="SM00825">
    <property type="entry name" value="PKS_KS"/>
    <property type="match status" value="1"/>
</dbReference>
<evidence type="ECO:0000259" key="7">
    <source>
        <dbReference type="PROSITE" id="PS52004"/>
    </source>
</evidence>
<dbReference type="InterPro" id="IPR016039">
    <property type="entry name" value="Thiolase-like"/>
</dbReference>
<feature type="compositionally biased region" description="Polar residues" evidence="5">
    <location>
        <begin position="885"/>
        <end position="899"/>
    </location>
</feature>
<dbReference type="InterPro" id="IPR014031">
    <property type="entry name" value="Ketoacyl_synth_C"/>
</dbReference>
<evidence type="ECO:0000313" key="8">
    <source>
        <dbReference type="EMBL" id="MFC6086542.1"/>
    </source>
</evidence>
<accession>A0ABW1NVQ2</accession>
<dbReference type="Gene3D" id="3.40.47.10">
    <property type="match status" value="1"/>
</dbReference>
<feature type="compositionally biased region" description="Basic and acidic residues" evidence="5">
    <location>
        <begin position="904"/>
        <end position="915"/>
    </location>
</feature>
<evidence type="ECO:0000256" key="5">
    <source>
        <dbReference type="SAM" id="MobiDB-lite"/>
    </source>
</evidence>
<keyword evidence="4" id="KW-0012">Acyltransferase</keyword>
<sequence length="1005" mass="106465">MLPGNGPAASVGGNLMSGMQPSDDNDAIAIIGFAGRFPRTKDVEKFWRHLLAGDELITRFPGDWEGGVTPAHGITPEPEWFDAEFFDYSPAEALLIDPQQRVFLECCSEALERAGCDPARYSGAIGVYAGTASSSWRELLQADKAMASTLRRFQLHVTNTGDFLTMRVSYKLGLKGPAITVQTTCSTSLVAVHLAVQSLLGGECEIALAGGVSIQVPHPVAIPYDGGALAFDGYCRPFDARAQGTVTGDGAGVVVLKPLPEAIADGDHIHAVILGSAVNNDGSDKIGFTATSVQGQASAIRTAYEMAGVDTGTVGYVEAHGTATSLGDPIEISALTKAFQNGSGRTGFCRIGSVKSNIGHTDTAAGVIGLIKTTLAIEHGRIPASLHFEKPNPNIDFDSSPFVVNSELTEWPGTDGPRRGGVNALGLGGTNAHVVIEQAPLRDAPPDVAGPHLLVLSARTGQALADSAARLAGHLSAHPDIPLADVAWTLQTGRREFECRTHVVGSSHQAAARLLRRAGQVGTGPVLPPLTFLFSGQGGQYPGMARELYERHPAFRDRIDECIGLLEANLGASIRKILLADPGEEQAFAAAGENLKSTDTVQLTLFAVEYSLAGLWQSWGISPSSVLGHSLGAYAAACTAGVLSVAGALTLVVERGRLLGSLPAGAMLAVFLSEADLRSCLPADLSLAAVNDAAQCVVSGTADAVAEFQADLADRGIESRQLRSFSAFHSHLLDAVLNEFGSQVREVELRASEIPWISDMHGRMVSPDEARDPQYWVKHLRQTVRFADALSTALDTGPGILLEVGPGKTLTTLARGHQAFSSEHVLLTSLPRHTEKTSALSTVLDAAGGLWSRGFSLAWDRMQPAKRRHVPLPTYPFQRKRLAPNTFSPEASGSPQSSVPPVRADSEPARSDSHQAHTAATDMGERERLLADAFREVLGLQEITVDANFFDLGGDSLIAVRLADVIGRVFGVKILVRTIILSPSVSELLPHLSELLAHLSPQDEY</sequence>
<dbReference type="SUPFAM" id="SSF55048">
    <property type="entry name" value="Probable ACP-binding domain of malonyl-CoA ACP transacylase"/>
    <property type="match status" value="1"/>
</dbReference>
<dbReference type="InterPro" id="IPR029058">
    <property type="entry name" value="AB_hydrolase_fold"/>
</dbReference>
<gene>
    <name evidence="8" type="ORF">ACFP1K_35600</name>
</gene>
<protein>
    <submittedName>
        <fullName evidence="8">Type I polyketide synthase</fullName>
    </submittedName>
</protein>
<dbReference type="SUPFAM" id="SSF47336">
    <property type="entry name" value="ACP-like"/>
    <property type="match status" value="1"/>
</dbReference>
<dbReference type="Pfam" id="PF00550">
    <property type="entry name" value="PP-binding"/>
    <property type="match status" value="1"/>
</dbReference>
<reference evidence="9" key="1">
    <citation type="journal article" date="2019" name="Int. J. Syst. Evol. Microbiol.">
        <title>The Global Catalogue of Microorganisms (GCM) 10K type strain sequencing project: providing services to taxonomists for standard genome sequencing and annotation.</title>
        <authorList>
            <consortium name="The Broad Institute Genomics Platform"/>
            <consortium name="The Broad Institute Genome Sequencing Center for Infectious Disease"/>
            <person name="Wu L."/>
            <person name="Ma J."/>
        </authorList>
    </citation>
    <scope>NUCLEOTIDE SEQUENCE [LARGE SCALE GENOMIC DNA]</scope>
    <source>
        <strain evidence="9">JCM 30346</strain>
    </source>
</reference>
<dbReference type="Proteomes" id="UP001596137">
    <property type="component" value="Unassembled WGS sequence"/>
</dbReference>
<dbReference type="Pfam" id="PF00109">
    <property type="entry name" value="ketoacyl-synt"/>
    <property type="match status" value="1"/>
</dbReference>
<dbReference type="InterPro" id="IPR009081">
    <property type="entry name" value="PP-bd_ACP"/>
</dbReference>
<organism evidence="8 9">
    <name type="scientific">Sphaerisporangium aureirubrum</name>
    <dbReference type="NCBI Taxonomy" id="1544736"/>
    <lineage>
        <taxon>Bacteria</taxon>
        <taxon>Bacillati</taxon>
        <taxon>Actinomycetota</taxon>
        <taxon>Actinomycetes</taxon>
        <taxon>Streptosporangiales</taxon>
        <taxon>Streptosporangiaceae</taxon>
        <taxon>Sphaerisporangium</taxon>
    </lineage>
</organism>
<feature type="domain" description="Ketosynthase family 3 (KS3)" evidence="7">
    <location>
        <begin position="25"/>
        <end position="438"/>
    </location>
</feature>
<dbReference type="CDD" id="cd00833">
    <property type="entry name" value="PKS"/>
    <property type="match status" value="1"/>
</dbReference>
<keyword evidence="1" id="KW-0596">Phosphopantetheine</keyword>
<dbReference type="InterPro" id="IPR001227">
    <property type="entry name" value="Ac_transferase_dom_sf"/>
</dbReference>
<dbReference type="InterPro" id="IPR014043">
    <property type="entry name" value="Acyl_transferase_dom"/>
</dbReference>
<proteinExistence type="predicted"/>
<dbReference type="InterPro" id="IPR016035">
    <property type="entry name" value="Acyl_Trfase/lysoPLipase"/>
</dbReference>
<dbReference type="InterPro" id="IPR050091">
    <property type="entry name" value="PKS_NRPS_Biosynth_Enz"/>
</dbReference>
<dbReference type="Gene3D" id="3.30.70.3290">
    <property type="match status" value="1"/>
</dbReference>
<dbReference type="SMART" id="SM00827">
    <property type="entry name" value="PKS_AT"/>
    <property type="match status" value="1"/>
</dbReference>
<evidence type="ECO:0000256" key="1">
    <source>
        <dbReference type="ARBA" id="ARBA00022450"/>
    </source>
</evidence>
<dbReference type="SUPFAM" id="SSF52151">
    <property type="entry name" value="FabD/lysophospholipase-like"/>
    <property type="match status" value="1"/>
</dbReference>
<dbReference type="Gene3D" id="3.30.70.250">
    <property type="entry name" value="Malonyl-CoA ACP transacylase, ACP-binding"/>
    <property type="match status" value="1"/>
</dbReference>
<feature type="domain" description="Carrier" evidence="6">
    <location>
        <begin position="921"/>
        <end position="996"/>
    </location>
</feature>
<dbReference type="RefSeq" id="WP_380761838.1">
    <property type="nucleotide sequence ID" value="NZ_JBHSRF010000091.1"/>
</dbReference>
<evidence type="ECO:0000259" key="6">
    <source>
        <dbReference type="PROSITE" id="PS50075"/>
    </source>
</evidence>
<dbReference type="PROSITE" id="PS52004">
    <property type="entry name" value="KS3_2"/>
    <property type="match status" value="1"/>
</dbReference>
<dbReference type="InterPro" id="IPR020806">
    <property type="entry name" value="PKS_PP-bd"/>
</dbReference>
<dbReference type="Gene3D" id="3.40.50.1820">
    <property type="entry name" value="alpha/beta hydrolase"/>
    <property type="match status" value="1"/>
</dbReference>
<dbReference type="InterPro" id="IPR020841">
    <property type="entry name" value="PKS_Beta-ketoAc_synthase_dom"/>
</dbReference>